<comment type="caution">
    <text evidence="2">The sequence shown here is derived from an EMBL/GenBank/DDBJ whole genome shotgun (WGS) entry which is preliminary data.</text>
</comment>
<name>A0ABQ2W0B3_9ACTN</name>
<accession>A0ABQ2W0B3</accession>
<dbReference type="EMBL" id="BMTF01000012">
    <property type="protein sequence ID" value="GGV87748.1"/>
    <property type="molecule type" value="Genomic_DNA"/>
</dbReference>
<reference evidence="3" key="1">
    <citation type="journal article" date="2019" name="Int. J. Syst. Evol. Microbiol.">
        <title>The Global Catalogue of Microorganisms (GCM) 10K type strain sequencing project: providing services to taxonomists for standard genome sequencing and annotation.</title>
        <authorList>
            <consortium name="The Broad Institute Genomics Platform"/>
            <consortium name="The Broad Institute Genome Sequencing Center for Infectious Disease"/>
            <person name="Wu L."/>
            <person name="Ma J."/>
        </authorList>
    </citation>
    <scope>NUCLEOTIDE SEQUENCE [LARGE SCALE GENOMIC DNA]</scope>
    <source>
        <strain evidence="3">JCM 4376</strain>
    </source>
</reference>
<feature type="compositionally biased region" description="Basic and acidic residues" evidence="1">
    <location>
        <begin position="71"/>
        <end position="83"/>
    </location>
</feature>
<protein>
    <submittedName>
        <fullName evidence="2">Uncharacterized protein</fullName>
    </submittedName>
</protein>
<evidence type="ECO:0000313" key="2">
    <source>
        <dbReference type="EMBL" id="GGV87748.1"/>
    </source>
</evidence>
<evidence type="ECO:0000313" key="3">
    <source>
        <dbReference type="Proteomes" id="UP000660675"/>
    </source>
</evidence>
<feature type="region of interest" description="Disordered" evidence="1">
    <location>
        <begin position="33"/>
        <end position="132"/>
    </location>
</feature>
<dbReference type="Proteomes" id="UP000660675">
    <property type="component" value="Unassembled WGS sequence"/>
</dbReference>
<gene>
    <name evidence="2" type="ORF">GCM10015535_37570</name>
</gene>
<proteinExistence type="predicted"/>
<keyword evidence="3" id="KW-1185">Reference proteome</keyword>
<evidence type="ECO:0000256" key="1">
    <source>
        <dbReference type="SAM" id="MobiDB-lite"/>
    </source>
</evidence>
<sequence length="132" mass="14045">MAVRPVRTVRLILADHDLIMEPGEAAEFDTRLPHWFGPAGESPRGGAQPVRPPRGTRARPGQAPVPGKAIDLTEKARCRDRLPADTVGGRVGSGPGRELQAVTPGDGPSGHSARRRAHVPSARRVADQLCSQ</sequence>
<organism evidence="2 3">
    <name type="scientific">Streptomyces gelaticus</name>
    <dbReference type="NCBI Taxonomy" id="285446"/>
    <lineage>
        <taxon>Bacteria</taxon>
        <taxon>Bacillati</taxon>
        <taxon>Actinomycetota</taxon>
        <taxon>Actinomycetes</taxon>
        <taxon>Kitasatosporales</taxon>
        <taxon>Streptomycetaceae</taxon>
        <taxon>Streptomyces</taxon>
    </lineage>
</organism>